<proteinExistence type="predicted"/>
<feature type="region of interest" description="Disordered" evidence="1">
    <location>
        <begin position="664"/>
        <end position="830"/>
    </location>
</feature>
<protein>
    <submittedName>
        <fullName evidence="2">Uncharacterized protein</fullName>
    </submittedName>
</protein>
<accession>A0A1E1LQ75</accession>
<keyword evidence="3" id="KW-1185">Reference proteome</keyword>
<reference evidence="3" key="1">
    <citation type="submission" date="2016-03" db="EMBL/GenBank/DDBJ databases">
        <authorList>
            <person name="Ploux O."/>
        </authorList>
    </citation>
    <scope>NUCLEOTIDE SEQUENCE [LARGE SCALE GENOMIC DNA]</scope>
    <source>
        <strain evidence="3">UK7</strain>
    </source>
</reference>
<organism evidence="2 3">
    <name type="scientific">Rhynchosporium graminicola</name>
    <dbReference type="NCBI Taxonomy" id="2792576"/>
    <lineage>
        <taxon>Eukaryota</taxon>
        <taxon>Fungi</taxon>
        <taxon>Dikarya</taxon>
        <taxon>Ascomycota</taxon>
        <taxon>Pezizomycotina</taxon>
        <taxon>Leotiomycetes</taxon>
        <taxon>Helotiales</taxon>
        <taxon>Ploettnerulaceae</taxon>
        <taxon>Rhynchosporium</taxon>
    </lineage>
</organism>
<dbReference type="EMBL" id="FJUW01000074">
    <property type="protein sequence ID" value="CZT12606.1"/>
    <property type="molecule type" value="Genomic_DNA"/>
</dbReference>
<feature type="compositionally biased region" description="Low complexity" evidence="1">
    <location>
        <begin position="806"/>
        <end position="816"/>
    </location>
</feature>
<feature type="compositionally biased region" description="Polar residues" evidence="1">
    <location>
        <begin position="754"/>
        <end position="782"/>
    </location>
</feature>
<comment type="caution">
    <text evidence="2">The sequence shown here is derived from an EMBL/GenBank/DDBJ whole genome shotgun (WGS) entry which is preliminary data.</text>
</comment>
<feature type="compositionally biased region" description="Polar residues" evidence="1">
    <location>
        <begin position="686"/>
        <end position="697"/>
    </location>
</feature>
<feature type="compositionally biased region" description="Gly residues" evidence="1">
    <location>
        <begin position="783"/>
        <end position="803"/>
    </location>
</feature>
<evidence type="ECO:0000313" key="2">
    <source>
        <dbReference type="EMBL" id="CZT12606.1"/>
    </source>
</evidence>
<name>A0A1E1LQ75_9HELO</name>
<dbReference type="Proteomes" id="UP000178129">
    <property type="component" value="Unassembled WGS sequence"/>
</dbReference>
<gene>
    <name evidence="2" type="ORF">RCO7_04002</name>
</gene>
<sequence length="830" mass="91570">MPFKKDAAILGSSEATCSAQRWVEYWYSSVNKLTGKVKDNANLALPRLQDDIRRTTEALGRMSVQDPRSYGGNYNKSESHHIEFPEFVTNKPPDVDADTVIVAVCGITQAEAPPSRDGWMLSDFVALWHLFGGKTSDQTWLHCLDIENLLGEYDRYVHGTPYKTRKIVLDAKIHNHMKGSSSPLTSVPVKKLHKKFRETLVAKIRVGRKEKNPKPLLIIMCCHGSGDIADVLGDQNFTRSEMITLMENNDGKVPISITLINTACYSERWLGNQATRKGNKKTGEAGLTGIAAASTSLASRSWTRSASGKQLGGGMSISAIVQSLVQKSGRDTDQPLDVYDSDAGYPEKTLETYTSLAWKVAHRLSSELDRSASRYQIRFSATNDAYGDPWVERTGFPLKELEKAWMKLEDYPKDPWLHPGCWLNPDPTVTQSDREEWEDYVTKYESYLKQFPQSDEMKNPNKEKMDGTGAVLLSRKRTFGSAQGEDFQSLKESVARLREIYEQGHTDGETSGQNTYLYGLLTEFDFGMIGSEAQSLKNLKEVYAILEYRLESLNCADRYVEALGVSMPPGMQSSVWKGPGNTLKDDEKDARHEEIQDLCEPYRKVLFSFPVGLAIHNSFGKGFKYMVYCLTMSTLSLRDIEARVRHLAADEQRVVNDWRMMVKDDPESPKAEPLRIRALSEVKTPRLSSPLSGNTPPIGSPSKSERSGNMSGPRTPAMHAPNTAGGFSSSPLSGGLSDRVPPPRMGDPHRRVVSQGNLPMQGNTNISTLQRQSSGGQTQNTARGGGSSGGSGQHGMSQGGGQDNTGMGSMGSPLPGRGRGRGRGRGNGQQ</sequence>
<feature type="compositionally biased region" description="Low complexity" evidence="1">
    <location>
        <begin position="725"/>
        <end position="737"/>
    </location>
</feature>
<dbReference type="STRING" id="914237.A0A1E1LQ75"/>
<dbReference type="AlphaFoldDB" id="A0A1E1LQ75"/>
<feature type="compositionally biased region" description="Basic and acidic residues" evidence="1">
    <location>
        <begin position="664"/>
        <end position="684"/>
    </location>
</feature>
<evidence type="ECO:0000313" key="3">
    <source>
        <dbReference type="Proteomes" id="UP000178129"/>
    </source>
</evidence>
<evidence type="ECO:0000256" key="1">
    <source>
        <dbReference type="SAM" id="MobiDB-lite"/>
    </source>
</evidence>
<dbReference type="InParanoid" id="A0A1E1LQ75"/>